<keyword evidence="8 9" id="KW-0456">Lyase</keyword>
<organism evidence="11 12">
    <name type="scientific">Francisella frigiditurris</name>
    <dbReference type="NCBI Taxonomy" id="1542390"/>
    <lineage>
        <taxon>Bacteria</taxon>
        <taxon>Pseudomonadati</taxon>
        <taxon>Pseudomonadota</taxon>
        <taxon>Gammaproteobacteria</taxon>
        <taxon>Thiotrichales</taxon>
        <taxon>Francisellaceae</taxon>
        <taxon>Francisella</taxon>
    </lineage>
</organism>
<evidence type="ECO:0000313" key="11">
    <source>
        <dbReference type="EMBL" id="APC97912.1"/>
    </source>
</evidence>
<accession>A0A1J0KVR9</accession>
<dbReference type="CDD" id="cd17299">
    <property type="entry name" value="acetolactate_decarboxylase"/>
    <property type="match status" value="1"/>
</dbReference>
<evidence type="ECO:0000256" key="5">
    <source>
        <dbReference type="ARBA" id="ARBA00020164"/>
    </source>
</evidence>
<name>A0A1J0KVR9_9GAMM</name>
<dbReference type="Gene3D" id="3.30.1330.80">
    <property type="entry name" value="Hypothetical protein, similar to alpha- acetolactate decarboxylase, domain 2"/>
    <property type="match status" value="2"/>
</dbReference>
<dbReference type="UniPathway" id="UPA00626">
    <property type="reaction ID" value="UER00678"/>
</dbReference>
<dbReference type="EC" id="4.1.1.5" evidence="4 9"/>
<evidence type="ECO:0000256" key="4">
    <source>
        <dbReference type="ARBA" id="ARBA00013204"/>
    </source>
</evidence>
<evidence type="ECO:0000256" key="10">
    <source>
        <dbReference type="SAM" id="SignalP"/>
    </source>
</evidence>
<dbReference type="SUPFAM" id="SSF117856">
    <property type="entry name" value="AF0104/ALDC/Ptd012-like"/>
    <property type="match status" value="1"/>
</dbReference>
<keyword evidence="7 9" id="KW-0005">Acetoin biosynthesis</keyword>
<comment type="pathway">
    <text evidence="2 9">Polyol metabolism; (R,R)-butane-2,3-diol biosynthesis; (R,R)-butane-2,3-diol from pyruvate: step 2/3.</text>
</comment>
<evidence type="ECO:0000313" key="12">
    <source>
        <dbReference type="Proteomes" id="UP000182521"/>
    </source>
</evidence>
<dbReference type="AlphaFoldDB" id="A0A1J0KVR9"/>
<dbReference type="KEGG" id="frc:KX01_1611"/>
<evidence type="ECO:0000256" key="3">
    <source>
        <dbReference type="ARBA" id="ARBA00007106"/>
    </source>
</evidence>
<reference evidence="12" key="1">
    <citation type="submission" date="2014-10" db="EMBL/GenBank/DDBJ databases">
        <authorList>
            <person name="Kuske C.R."/>
            <person name="Challacombe J.F."/>
            <person name="Daligault H.E."/>
            <person name="Davenport K.W."/>
            <person name="Johnson S.L."/>
            <person name="Siddaramappa S."/>
            <person name="Petersen J.M."/>
        </authorList>
    </citation>
    <scope>NUCLEOTIDE SEQUENCE [LARGE SCALE GENOMIC DNA]</scope>
    <source>
        <strain evidence="12">CA97-1460</strain>
    </source>
</reference>
<dbReference type="Proteomes" id="UP000182521">
    <property type="component" value="Chromosome"/>
</dbReference>
<feature type="signal peptide" evidence="10">
    <location>
        <begin position="1"/>
        <end position="19"/>
    </location>
</feature>
<keyword evidence="10" id="KW-0732">Signal</keyword>
<dbReference type="EMBL" id="CP009654">
    <property type="protein sequence ID" value="APC97912.1"/>
    <property type="molecule type" value="Genomic_DNA"/>
</dbReference>
<dbReference type="STRING" id="1542390.KX01_1611"/>
<evidence type="ECO:0000256" key="6">
    <source>
        <dbReference type="ARBA" id="ARBA00022793"/>
    </source>
</evidence>
<evidence type="ECO:0000256" key="9">
    <source>
        <dbReference type="PIRNR" id="PIRNR001332"/>
    </source>
</evidence>
<comment type="similarity">
    <text evidence="3 9">Belongs to the alpha-acetolactate decarboxylase family.</text>
</comment>
<comment type="catalytic activity">
    <reaction evidence="1 9">
        <text>(2S)-2-acetolactate + H(+) = (R)-acetoin + CO2</text>
        <dbReference type="Rhea" id="RHEA:21580"/>
        <dbReference type="ChEBI" id="CHEBI:15378"/>
        <dbReference type="ChEBI" id="CHEBI:15686"/>
        <dbReference type="ChEBI" id="CHEBI:16526"/>
        <dbReference type="ChEBI" id="CHEBI:58476"/>
        <dbReference type="EC" id="4.1.1.5"/>
    </reaction>
</comment>
<dbReference type="NCBIfam" id="TIGR01252">
    <property type="entry name" value="acetolac_decarb"/>
    <property type="match status" value="1"/>
</dbReference>
<keyword evidence="12" id="KW-1185">Reference proteome</keyword>
<dbReference type="PANTHER" id="PTHR35524:SF1">
    <property type="entry name" value="ALPHA-ACETOLACTATE DECARBOXYLASE"/>
    <property type="match status" value="1"/>
</dbReference>
<dbReference type="GO" id="GO:0047605">
    <property type="term" value="F:acetolactate decarboxylase activity"/>
    <property type="evidence" value="ECO:0007669"/>
    <property type="project" value="UniProtKB-UniRule"/>
</dbReference>
<evidence type="ECO:0000256" key="8">
    <source>
        <dbReference type="ARBA" id="ARBA00023239"/>
    </source>
</evidence>
<dbReference type="PIRSF" id="PIRSF001332">
    <property type="entry name" value="Acetolac_decarb"/>
    <property type="match status" value="1"/>
</dbReference>
<dbReference type="PANTHER" id="PTHR35524">
    <property type="entry name" value="ALPHA-ACETOLACTATE DECARBOXYLASE"/>
    <property type="match status" value="1"/>
</dbReference>
<sequence>MLKKFLLAFTLIFPLTVIADNNQVYQAGTITALTNGQYDASITLKQLEERGKYGLGTIDGAKGEMIIFNGKAYLSDISGKAVPLKDDVTVPFADVFSFKNPDLNTSYENLNSEKILDDIINERLSGPNYFYIFKITGKFSNIHARTIPPAKKGILLSDWIKENQRFHDLKNVEGTLIGIYSPKYLSTIAVPGFHFHFINKDKTEVYHVYNFDTEKVNLEVEKINDFTIMLPNIKEYQNGKITDISHDTISKMEESK</sequence>
<protein>
    <recommendedName>
        <fullName evidence="5 9">Alpha-acetolactate decarboxylase</fullName>
        <ecNumber evidence="4 9">4.1.1.5</ecNumber>
    </recommendedName>
</protein>
<gene>
    <name evidence="11" type="primary">budA</name>
    <name evidence="11" type="ORF">KX01_1611</name>
</gene>
<dbReference type="RefSeq" id="WP_071664488.1">
    <property type="nucleotide sequence ID" value="NZ_CP009654.1"/>
</dbReference>
<evidence type="ECO:0000256" key="2">
    <source>
        <dbReference type="ARBA" id="ARBA00005170"/>
    </source>
</evidence>
<keyword evidence="6 9" id="KW-0210">Decarboxylase</keyword>
<proteinExistence type="inferred from homology"/>
<evidence type="ECO:0000256" key="1">
    <source>
        <dbReference type="ARBA" id="ARBA00001784"/>
    </source>
</evidence>
<dbReference type="GO" id="GO:0045151">
    <property type="term" value="P:acetoin biosynthetic process"/>
    <property type="evidence" value="ECO:0007669"/>
    <property type="project" value="UniProtKB-UniRule"/>
</dbReference>
<dbReference type="OrthoDB" id="8612680at2"/>
<evidence type="ECO:0000256" key="7">
    <source>
        <dbReference type="ARBA" id="ARBA00023061"/>
    </source>
</evidence>
<feature type="chain" id="PRO_5009614129" description="Alpha-acetolactate decarboxylase" evidence="10">
    <location>
        <begin position="20"/>
        <end position="256"/>
    </location>
</feature>
<dbReference type="Pfam" id="PF03306">
    <property type="entry name" value="AAL_decarboxy"/>
    <property type="match status" value="1"/>
</dbReference>
<dbReference type="InterPro" id="IPR005128">
    <property type="entry name" value="Acetolactate_a_deCO2ase"/>
</dbReference>